<protein>
    <submittedName>
        <fullName evidence="1">Uncharacterized protein</fullName>
    </submittedName>
</protein>
<dbReference type="EMBL" id="FNAD01000004">
    <property type="protein sequence ID" value="SDD49627.1"/>
    <property type="molecule type" value="Genomic_DNA"/>
</dbReference>
<proteinExistence type="predicted"/>
<dbReference type="OrthoDB" id="5173937at2"/>
<dbReference type="Proteomes" id="UP000198949">
    <property type="component" value="Unassembled WGS sequence"/>
</dbReference>
<accession>A0A1G6V9D3</accession>
<sequence length="328" mass="35322">MPKFPDFKSMIESPPPSGDAIKEMVAGFSEPLQMRYVRFHYDEFFNARYPTGSVIQNPNDTWTFDFDTHMTGAEDEELRSMCWAAATNFIVDVLVRVEALLDKDEDALSALAHDLRQLAKSYDGAVTDAKLGIVQERFESWHGGAGAAVRENYSDHFTRSAQSHTEMANALANAAELDALVVMKLRHHLDGLVRGAGAAIDNGSGQGTGLEPIMGWLTVIGIIASSPGGPAAMSATAWVAGAINKGLTELALEETDQPTMDSADPDELRSQVLAAFDRVEEVVRKDREALAGDLVLVFEEYAALVAGGDPAQSSRVIPNPNGVDGIAL</sequence>
<name>A0A1G6V9D3_9ACTN</name>
<evidence type="ECO:0000313" key="2">
    <source>
        <dbReference type="Proteomes" id="UP000198949"/>
    </source>
</evidence>
<dbReference type="AlphaFoldDB" id="A0A1G6V9D3"/>
<organism evidence="1 2">
    <name type="scientific">Glycomyces harbinensis</name>
    <dbReference type="NCBI Taxonomy" id="58114"/>
    <lineage>
        <taxon>Bacteria</taxon>
        <taxon>Bacillati</taxon>
        <taxon>Actinomycetota</taxon>
        <taxon>Actinomycetes</taxon>
        <taxon>Glycomycetales</taxon>
        <taxon>Glycomycetaceae</taxon>
        <taxon>Glycomyces</taxon>
    </lineage>
</organism>
<gene>
    <name evidence="1" type="ORF">SAMN05216270_104261</name>
</gene>
<reference evidence="2" key="1">
    <citation type="submission" date="2016-10" db="EMBL/GenBank/DDBJ databases">
        <authorList>
            <person name="Varghese N."/>
            <person name="Submissions S."/>
        </authorList>
    </citation>
    <scope>NUCLEOTIDE SEQUENCE [LARGE SCALE GENOMIC DNA]</scope>
    <source>
        <strain evidence="2">CGMCC 4.3516</strain>
    </source>
</reference>
<dbReference type="RefSeq" id="WP_091032429.1">
    <property type="nucleotide sequence ID" value="NZ_FNAD01000004.1"/>
</dbReference>
<evidence type="ECO:0000313" key="1">
    <source>
        <dbReference type="EMBL" id="SDD49627.1"/>
    </source>
</evidence>
<keyword evidence="2" id="KW-1185">Reference proteome</keyword>